<protein>
    <submittedName>
        <fullName evidence="1">Uncharacterized protein</fullName>
    </submittedName>
</protein>
<comment type="caution">
    <text evidence="1">The sequence shown here is derived from an EMBL/GenBank/DDBJ whole genome shotgun (WGS) entry which is preliminary data.</text>
</comment>
<name>C8PGP2_9BACT</name>
<accession>C8PGP2</accession>
<keyword evidence="2" id="KW-1185">Reference proteome</keyword>
<dbReference type="Proteomes" id="UP000005709">
    <property type="component" value="Unassembled WGS sequence"/>
</dbReference>
<sequence length="42" mass="4691">MEFQSARFCFGAVATLKFKILLYFIGSNACGEGRFGIINRRG</sequence>
<evidence type="ECO:0000313" key="1">
    <source>
        <dbReference type="EMBL" id="EEV18280.1"/>
    </source>
</evidence>
<reference evidence="1 2" key="1">
    <citation type="submission" date="2009-07" db="EMBL/GenBank/DDBJ databases">
        <authorList>
            <person name="Madupu R."/>
            <person name="Sebastian Y."/>
            <person name="Durkin A.S."/>
            <person name="Torralba M."/>
            <person name="Methe B."/>
            <person name="Sutton G.G."/>
            <person name="Strausberg R.L."/>
            <person name="Nelson K.E."/>
        </authorList>
    </citation>
    <scope>NUCLEOTIDE SEQUENCE [LARGE SCALE GENOMIC DNA]</scope>
    <source>
        <strain evidence="1 2">RM3268</strain>
    </source>
</reference>
<proteinExistence type="predicted"/>
<organism evidence="1 2">
    <name type="scientific">Campylobacter gracilis RM3268</name>
    <dbReference type="NCBI Taxonomy" id="553220"/>
    <lineage>
        <taxon>Bacteria</taxon>
        <taxon>Pseudomonadati</taxon>
        <taxon>Campylobacterota</taxon>
        <taxon>Epsilonproteobacteria</taxon>
        <taxon>Campylobacterales</taxon>
        <taxon>Campylobacteraceae</taxon>
        <taxon>Campylobacter</taxon>
    </lineage>
</organism>
<dbReference type="AlphaFoldDB" id="C8PGP2"/>
<gene>
    <name evidence="1" type="ORF">CAMGR0001_1037</name>
</gene>
<evidence type="ECO:0000313" key="2">
    <source>
        <dbReference type="Proteomes" id="UP000005709"/>
    </source>
</evidence>
<dbReference type="EMBL" id="ACYG01000019">
    <property type="protein sequence ID" value="EEV18280.1"/>
    <property type="molecule type" value="Genomic_DNA"/>
</dbReference>